<gene>
    <name evidence="1" type="ORF">VHEMI00867</name>
</gene>
<sequence length="265" mass="29575">MTAVDEHYLSDSVSECETLQYDVAEPFKANARVKPRTFTLSTTTITQMNSRKYGEPAENFSVDWNIFEDPNFTGAVTLTREEPDGVDAAYYDSKINAAERGVYSITCAGSSGSSHNTIMTTMKQLSLTPGLGNFGLKDSLLRGKWNIQPLNKEGKYKKLATPAFALKRDKDMILWTGEHGNEVAESMVLQDGTRVLITKESIRRIDFDLLIASWVALIWQFRALGEYEGKPFDTEYFAKRESLANEDKGMSSASVRSAINGKAMF</sequence>
<dbReference type="Proteomes" id="UP000039046">
    <property type="component" value="Unassembled WGS sequence"/>
</dbReference>
<organism evidence="1 2">
    <name type="scientific">[Torrubiella] hemipterigena</name>
    <dbReference type="NCBI Taxonomy" id="1531966"/>
    <lineage>
        <taxon>Eukaryota</taxon>
        <taxon>Fungi</taxon>
        <taxon>Dikarya</taxon>
        <taxon>Ascomycota</taxon>
        <taxon>Pezizomycotina</taxon>
        <taxon>Sordariomycetes</taxon>
        <taxon>Hypocreomycetidae</taxon>
        <taxon>Hypocreales</taxon>
        <taxon>Clavicipitaceae</taxon>
        <taxon>Clavicipitaceae incertae sedis</taxon>
        <taxon>'Torrubiella' clade</taxon>
    </lineage>
</organism>
<dbReference type="HOGENOM" id="CLU_1050479_0_0_1"/>
<accession>A0A0A1SRM2</accession>
<protein>
    <submittedName>
        <fullName evidence="1">Uncharacterized protein</fullName>
    </submittedName>
</protein>
<dbReference type="EMBL" id="CDHN01000001">
    <property type="protein sequence ID" value="CEJ80696.1"/>
    <property type="molecule type" value="Genomic_DNA"/>
</dbReference>
<name>A0A0A1SRM2_9HYPO</name>
<evidence type="ECO:0000313" key="2">
    <source>
        <dbReference type="Proteomes" id="UP000039046"/>
    </source>
</evidence>
<reference evidence="1 2" key="1">
    <citation type="journal article" date="2015" name="Genome Announc.">
        <title>Draft Genome Sequence and Gene Annotation of the Entomopathogenic Fungus Verticillium hemipterigenum.</title>
        <authorList>
            <person name="Horn F."/>
            <person name="Habel A."/>
            <person name="Scharf D.H."/>
            <person name="Dworschak J."/>
            <person name="Brakhage A.A."/>
            <person name="Guthke R."/>
            <person name="Hertweck C."/>
            <person name="Linde J."/>
        </authorList>
    </citation>
    <scope>NUCLEOTIDE SEQUENCE [LARGE SCALE GENOMIC DNA]</scope>
</reference>
<dbReference type="AlphaFoldDB" id="A0A0A1SRM2"/>
<keyword evidence="2" id="KW-1185">Reference proteome</keyword>
<evidence type="ECO:0000313" key="1">
    <source>
        <dbReference type="EMBL" id="CEJ80696.1"/>
    </source>
</evidence>
<proteinExistence type="predicted"/>